<reference evidence="2" key="1">
    <citation type="journal article" date="2019" name="Int. J. Syst. Evol. Microbiol.">
        <title>The Global Catalogue of Microorganisms (GCM) 10K type strain sequencing project: providing services to taxonomists for standard genome sequencing and annotation.</title>
        <authorList>
            <consortium name="The Broad Institute Genomics Platform"/>
            <consortium name="The Broad Institute Genome Sequencing Center for Infectious Disease"/>
            <person name="Wu L."/>
            <person name="Ma J."/>
        </authorList>
    </citation>
    <scope>NUCLEOTIDE SEQUENCE [LARGE SCALE GENOMIC DNA]</scope>
    <source>
        <strain evidence="2">KCTC 42984</strain>
    </source>
</reference>
<accession>A0ABV7INK6</accession>
<gene>
    <name evidence="1" type="ORF">ACFOD9_08405</name>
</gene>
<keyword evidence="2" id="KW-1185">Reference proteome</keyword>
<dbReference type="EMBL" id="JBHRTQ010000007">
    <property type="protein sequence ID" value="MFC3174271.1"/>
    <property type="molecule type" value="Genomic_DNA"/>
</dbReference>
<comment type="caution">
    <text evidence="1">The sequence shown here is derived from an EMBL/GenBank/DDBJ whole genome shotgun (WGS) entry which is preliminary data.</text>
</comment>
<evidence type="ECO:0000313" key="2">
    <source>
        <dbReference type="Proteomes" id="UP001595604"/>
    </source>
</evidence>
<protein>
    <recommendedName>
        <fullName evidence="3">DUF2336 domain-containing protein</fullName>
    </recommendedName>
</protein>
<organism evidence="1 2">
    <name type="scientific">Novosphingobium bradum</name>
    <dbReference type="NCBI Taxonomy" id="1737444"/>
    <lineage>
        <taxon>Bacteria</taxon>
        <taxon>Pseudomonadati</taxon>
        <taxon>Pseudomonadota</taxon>
        <taxon>Alphaproteobacteria</taxon>
        <taxon>Sphingomonadales</taxon>
        <taxon>Sphingomonadaceae</taxon>
        <taxon>Novosphingobium</taxon>
    </lineage>
</organism>
<sequence>MNLADTMMPGSGPGATEALLAQLAREERVRAALGTLLPQLVGGDDAPVLAEELVVRTRALLAALAADLLRDGGEDLSAALAAALGARPAVLAHCHALALEGRVAERLAGAGLDPVLSPLIEARMAGDAETAALAMNALAAQARFVSRQRRMEAVAAELPAEAMHEALVALADAMGPGGNEAAARRRADYDEGRTRLAQLARLVLGAASDEGALLDPARAGFALFATALAQRAGVPREEAVLAGAAGQDLRLGLLLRAAGIPAEAARSAVALIHPDSALPGDWLDLPAARAAALLAGAEA</sequence>
<dbReference type="Proteomes" id="UP001595604">
    <property type="component" value="Unassembled WGS sequence"/>
</dbReference>
<evidence type="ECO:0000313" key="1">
    <source>
        <dbReference type="EMBL" id="MFC3174271.1"/>
    </source>
</evidence>
<dbReference type="RefSeq" id="WP_379509638.1">
    <property type="nucleotide sequence ID" value="NZ_JBHRTQ010000007.1"/>
</dbReference>
<evidence type="ECO:0008006" key="3">
    <source>
        <dbReference type="Google" id="ProtNLM"/>
    </source>
</evidence>
<proteinExistence type="predicted"/>
<name>A0ABV7INK6_9SPHN</name>